<reference evidence="1" key="1">
    <citation type="submission" date="2022-04" db="EMBL/GenBank/DDBJ databases">
        <title>Genome of the entomopathogenic fungus Entomophthora muscae.</title>
        <authorList>
            <person name="Elya C."/>
            <person name="Lovett B.R."/>
            <person name="Lee E."/>
            <person name="Macias A.M."/>
            <person name="Hajek A.E."/>
            <person name="De Bivort B.L."/>
            <person name="Kasson M.T."/>
            <person name="De Fine Licht H.H."/>
            <person name="Stajich J.E."/>
        </authorList>
    </citation>
    <scope>NUCLEOTIDE SEQUENCE</scope>
    <source>
        <strain evidence="1">Berkeley</strain>
    </source>
</reference>
<name>A0ACC2TNB7_9FUNG</name>
<evidence type="ECO:0000313" key="1">
    <source>
        <dbReference type="EMBL" id="KAJ9075737.1"/>
    </source>
</evidence>
<evidence type="ECO:0000313" key="2">
    <source>
        <dbReference type="Proteomes" id="UP001165960"/>
    </source>
</evidence>
<accession>A0ACC2TNB7</accession>
<dbReference type="EMBL" id="QTSX02002380">
    <property type="protein sequence ID" value="KAJ9075737.1"/>
    <property type="molecule type" value="Genomic_DNA"/>
</dbReference>
<gene>
    <name evidence="1" type="ORF">DSO57_1032852</name>
</gene>
<proteinExistence type="predicted"/>
<organism evidence="1 2">
    <name type="scientific">Entomophthora muscae</name>
    <dbReference type="NCBI Taxonomy" id="34485"/>
    <lineage>
        <taxon>Eukaryota</taxon>
        <taxon>Fungi</taxon>
        <taxon>Fungi incertae sedis</taxon>
        <taxon>Zoopagomycota</taxon>
        <taxon>Entomophthoromycotina</taxon>
        <taxon>Entomophthoromycetes</taxon>
        <taxon>Entomophthorales</taxon>
        <taxon>Entomophthoraceae</taxon>
        <taxon>Entomophthora</taxon>
    </lineage>
</organism>
<sequence>MVPVAEGATGETIIITRDGDEVAEVATFTPSWFYGGYQSLVAPIKQINKNQINKIVQQNMNIVVNAAIHSILILPLVGHFEDKSLAFAFTT</sequence>
<comment type="caution">
    <text evidence="1">The sequence shown here is derived from an EMBL/GenBank/DDBJ whole genome shotgun (WGS) entry which is preliminary data.</text>
</comment>
<protein>
    <submittedName>
        <fullName evidence="1">Uncharacterized protein</fullName>
    </submittedName>
</protein>
<keyword evidence="2" id="KW-1185">Reference proteome</keyword>
<dbReference type="Proteomes" id="UP001165960">
    <property type="component" value="Unassembled WGS sequence"/>
</dbReference>